<dbReference type="PANTHER" id="PTHR44924">
    <property type="entry name" value="DNAJ SUBFAMILY A MEMBER 2"/>
    <property type="match status" value="1"/>
</dbReference>
<dbReference type="EMBL" id="MK266194">
    <property type="protein sequence ID" value="AZL94403.1"/>
    <property type="molecule type" value="mRNA"/>
</dbReference>
<dbReference type="InterPro" id="IPR001623">
    <property type="entry name" value="DnaJ_domain"/>
</dbReference>
<feature type="compositionally biased region" description="Basic and acidic residues" evidence="1">
    <location>
        <begin position="1"/>
        <end position="16"/>
    </location>
</feature>
<reference evidence="3" key="1">
    <citation type="journal article" date="2018" name="Genome Biol. Evol.">
        <title>Nephromyces encodes a urate metabolism pathway and predicted peroxisomes, demonstrating these are not ancient losses of apicomplexans.</title>
        <authorList>
            <person name="Paight C."/>
            <person name="Slamovits C.H."/>
            <person name="Saffo M.B."/>
            <person name="Lane C.E."/>
        </authorList>
    </citation>
    <scope>NUCLEOTIDE SEQUENCE</scope>
    <source>
        <strain evidence="3">Neph425</strain>
    </source>
</reference>
<dbReference type="Gene3D" id="1.10.287.110">
    <property type="entry name" value="DnaJ domain"/>
    <property type="match status" value="1"/>
</dbReference>
<dbReference type="SUPFAM" id="SSF46565">
    <property type="entry name" value="Chaperone J-domain"/>
    <property type="match status" value="1"/>
</dbReference>
<dbReference type="SMART" id="SM00271">
    <property type="entry name" value="DnaJ"/>
    <property type="match status" value="1"/>
</dbReference>
<feature type="compositionally biased region" description="Polar residues" evidence="1">
    <location>
        <begin position="17"/>
        <end position="31"/>
    </location>
</feature>
<dbReference type="Pfam" id="PF00226">
    <property type="entry name" value="DnaJ"/>
    <property type="match status" value="1"/>
</dbReference>
<feature type="region of interest" description="Disordered" evidence="1">
    <location>
        <begin position="1"/>
        <end position="31"/>
    </location>
</feature>
<evidence type="ECO:0000259" key="2">
    <source>
        <dbReference type="PROSITE" id="PS50076"/>
    </source>
</evidence>
<name>A0A3S8V312_9APIC</name>
<dbReference type="PANTHER" id="PTHR44924:SF1">
    <property type="entry name" value="DNAJ SUBFAMILY A MEMBER 2"/>
    <property type="match status" value="1"/>
</dbReference>
<proteinExistence type="evidence at transcript level"/>
<feature type="domain" description="J" evidence="2">
    <location>
        <begin position="38"/>
        <end position="103"/>
    </location>
</feature>
<protein>
    <submittedName>
        <fullName evidence="3">DJP1-like protein</fullName>
    </submittedName>
</protein>
<evidence type="ECO:0000256" key="1">
    <source>
        <dbReference type="SAM" id="MobiDB-lite"/>
    </source>
</evidence>
<dbReference type="PRINTS" id="PR00625">
    <property type="entry name" value="JDOMAIN"/>
</dbReference>
<organism evidence="3">
    <name type="scientific">Nephromyces sp. MMRI</name>
    <dbReference type="NCBI Taxonomy" id="2496275"/>
    <lineage>
        <taxon>Eukaryota</taxon>
        <taxon>Sar</taxon>
        <taxon>Alveolata</taxon>
        <taxon>Apicomplexa</taxon>
        <taxon>Aconoidasida</taxon>
        <taxon>Nephromycida</taxon>
        <taxon>Nephromyces</taxon>
    </lineage>
</organism>
<dbReference type="PROSITE" id="PS50076">
    <property type="entry name" value="DNAJ_2"/>
    <property type="match status" value="1"/>
</dbReference>
<sequence>MPLKKQRLETTEENVKTSDASSHQTNFDNKQTKFSSRPFYDILGISQDASINEIDKAYKLMAIRVHPDKNLNDANATEKFQQLIKAYETLKDPKKRHLYDLNGSDDAFYKRIY</sequence>
<dbReference type="AlphaFoldDB" id="A0A3S8V312"/>
<dbReference type="InterPro" id="IPR036869">
    <property type="entry name" value="J_dom_sf"/>
</dbReference>
<evidence type="ECO:0000313" key="3">
    <source>
        <dbReference type="EMBL" id="AZL94403.1"/>
    </source>
</evidence>
<accession>A0A3S8V312</accession>
<dbReference type="CDD" id="cd06257">
    <property type="entry name" value="DnaJ"/>
    <property type="match status" value="1"/>
</dbReference>